<name>A0A8I1EBZ7_PSEPU</name>
<sequence>MDEAALRRVARFAKDLRERESHPGIHFIWHGGEPLVLSPSYYWRADEILREELEGEVFSQSLQTSLIPYREEWSTLIDKVFDGHIGSSVDFTQRSIKSSPGAYLDLWMDKVRLARSHGHFVLPGMVPTRHESKKAQEIFDWFVENDFHAFNVDRFSQYGSSTIDWPSNREHSRFLIGLFDAMIDSLAVRGWAPAINVLSAGIQGVLLGNSGDRWGTRCQKEFLVVEPDGSLNTCPDRAKHETPYSNISDGIDALIASPGRRNWIRIMDVTHKESHCHTCEFRHFCKSGCPVTPNGPANGQVECSGYKTFLLHVKAYSDQNPEMRDRLLAYSSRQLSDLDRFFAQHEGVHQ</sequence>
<dbReference type="PANTHER" id="PTHR43273:SF3">
    <property type="entry name" value="ANAEROBIC SULFATASE-MATURATING ENZYME HOMOLOG ASLB-RELATED"/>
    <property type="match status" value="1"/>
</dbReference>
<proteinExistence type="predicted"/>
<dbReference type="Proteomes" id="UP000637061">
    <property type="component" value="Unassembled WGS sequence"/>
</dbReference>
<dbReference type="NCBIfam" id="TIGR04085">
    <property type="entry name" value="rSAM_more_4Fe4S"/>
    <property type="match status" value="1"/>
</dbReference>
<dbReference type="PANTHER" id="PTHR43273">
    <property type="entry name" value="ANAEROBIC SULFATASE-MATURATING ENZYME HOMOLOG ASLB-RELATED"/>
    <property type="match status" value="1"/>
</dbReference>
<dbReference type="GO" id="GO:0016491">
    <property type="term" value="F:oxidoreductase activity"/>
    <property type="evidence" value="ECO:0007669"/>
    <property type="project" value="InterPro"/>
</dbReference>
<evidence type="ECO:0000313" key="2">
    <source>
        <dbReference type="EMBL" id="MBI6882995.1"/>
    </source>
</evidence>
<dbReference type="InterPro" id="IPR023885">
    <property type="entry name" value="4Fe4S-binding_SPASM_dom"/>
</dbReference>
<dbReference type="AlphaFoldDB" id="A0A8I1EBZ7"/>
<dbReference type="Gene3D" id="3.20.20.70">
    <property type="entry name" value="Aldolase class I"/>
    <property type="match status" value="1"/>
</dbReference>
<dbReference type="InterPro" id="IPR023867">
    <property type="entry name" value="Sulphatase_maturase_rSAM"/>
</dbReference>
<evidence type="ECO:0000313" key="3">
    <source>
        <dbReference type="Proteomes" id="UP000637061"/>
    </source>
</evidence>
<gene>
    <name evidence="2" type="ORF">JEU22_03635</name>
</gene>
<evidence type="ECO:0000256" key="1">
    <source>
        <dbReference type="ARBA" id="ARBA00001966"/>
    </source>
</evidence>
<protein>
    <submittedName>
        <fullName evidence="2">Radical SAM protein</fullName>
    </submittedName>
</protein>
<dbReference type="InterPro" id="IPR058240">
    <property type="entry name" value="rSAM_sf"/>
</dbReference>
<reference evidence="2" key="1">
    <citation type="submission" date="2020-12" db="EMBL/GenBank/DDBJ databases">
        <title>Enhanced detection system for hospital associated transmission using whole genome sequencing surveillance.</title>
        <authorList>
            <person name="Harrison L.H."/>
            <person name="Van Tyne D."/>
            <person name="Marsh J.W."/>
            <person name="Griffith M.P."/>
            <person name="Snyder D.J."/>
            <person name="Cooper V.S."/>
            <person name="Mustapha M."/>
        </authorList>
    </citation>
    <scope>NUCLEOTIDE SEQUENCE</scope>
    <source>
        <strain evidence="2">PSB00042</strain>
    </source>
</reference>
<comment type="cofactor">
    <cofactor evidence="1">
        <name>[4Fe-4S] cluster</name>
        <dbReference type="ChEBI" id="CHEBI:49883"/>
    </cofactor>
</comment>
<dbReference type="InterPro" id="IPR013785">
    <property type="entry name" value="Aldolase_TIM"/>
</dbReference>
<dbReference type="SUPFAM" id="SSF102114">
    <property type="entry name" value="Radical SAM enzymes"/>
    <property type="match status" value="1"/>
</dbReference>
<organism evidence="2 3">
    <name type="scientific">Pseudomonas putida</name>
    <name type="common">Arthrobacter siderocapsulatus</name>
    <dbReference type="NCBI Taxonomy" id="303"/>
    <lineage>
        <taxon>Bacteria</taxon>
        <taxon>Pseudomonadati</taxon>
        <taxon>Pseudomonadota</taxon>
        <taxon>Gammaproteobacteria</taxon>
        <taxon>Pseudomonadales</taxon>
        <taxon>Pseudomonadaceae</taxon>
        <taxon>Pseudomonas</taxon>
    </lineage>
</organism>
<comment type="caution">
    <text evidence="2">The sequence shown here is derived from an EMBL/GenBank/DDBJ whole genome shotgun (WGS) entry which is preliminary data.</text>
</comment>
<dbReference type="EMBL" id="JAEHTE010000002">
    <property type="protein sequence ID" value="MBI6882995.1"/>
    <property type="molecule type" value="Genomic_DNA"/>
</dbReference>
<accession>A0A8I1EBZ7</accession>